<evidence type="ECO:0000313" key="5">
    <source>
        <dbReference type="Proteomes" id="UP001580407"/>
    </source>
</evidence>
<feature type="transmembrane region" description="Helical" evidence="2">
    <location>
        <begin position="175"/>
        <end position="193"/>
    </location>
</feature>
<evidence type="ECO:0000256" key="2">
    <source>
        <dbReference type="SAM" id="Phobius"/>
    </source>
</evidence>
<feature type="transmembrane region" description="Helical" evidence="2">
    <location>
        <begin position="12"/>
        <end position="29"/>
    </location>
</feature>
<gene>
    <name evidence="4" type="ORF">ACE3NQ_09930</name>
</gene>
<keyword evidence="2" id="KW-1133">Transmembrane helix</keyword>
<proteinExistence type="inferred from homology"/>
<feature type="domain" description="VTT" evidence="3">
    <location>
        <begin position="29"/>
        <end position="155"/>
    </location>
</feature>
<dbReference type="PANTHER" id="PTHR42709:SF9">
    <property type="entry name" value="ALKALINE PHOSPHATASE LIKE PROTEIN"/>
    <property type="match status" value="1"/>
</dbReference>
<dbReference type="RefSeq" id="WP_375525017.1">
    <property type="nucleotide sequence ID" value="NZ_JBHILM010000009.1"/>
</dbReference>
<organism evidence="4 5">
    <name type="scientific">Paenibacillus terreus</name>
    <dbReference type="NCBI Taxonomy" id="1387834"/>
    <lineage>
        <taxon>Bacteria</taxon>
        <taxon>Bacillati</taxon>
        <taxon>Bacillota</taxon>
        <taxon>Bacilli</taxon>
        <taxon>Bacillales</taxon>
        <taxon>Paenibacillaceae</taxon>
        <taxon>Paenibacillus</taxon>
    </lineage>
</organism>
<evidence type="ECO:0000313" key="4">
    <source>
        <dbReference type="EMBL" id="MFB5681229.1"/>
    </source>
</evidence>
<feature type="transmembrane region" description="Helical" evidence="2">
    <location>
        <begin position="132"/>
        <end position="154"/>
    </location>
</feature>
<name>A0ABV5B776_9BACL</name>
<dbReference type="InterPro" id="IPR032816">
    <property type="entry name" value="VTT_dom"/>
</dbReference>
<reference evidence="4 5" key="1">
    <citation type="submission" date="2024-09" db="EMBL/GenBank/DDBJ databases">
        <authorList>
            <person name="Ruan L."/>
        </authorList>
    </citation>
    <scope>NUCLEOTIDE SEQUENCE [LARGE SCALE GENOMIC DNA]</scope>
    <source>
        <strain evidence="4 5">D33</strain>
    </source>
</reference>
<accession>A0ABV5B776</accession>
<keyword evidence="2" id="KW-0472">Membrane</keyword>
<dbReference type="Pfam" id="PF09335">
    <property type="entry name" value="VTT_dom"/>
    <property type="match status" value="1"/>
</dbReference>
<feature type="transmembrane region" description="Helical" evidence="2">
    <location>
        <begin position="49"/>
        <end position="71"/>
    </location>
</feature>
<comment type="caution">
    <text evidence="4">The sequence shown here is derived from an EMBL/GenBank/DDBJ whole genome shotgun (WGS) entry which is preliminary data.</text>
</comment>
<dbReference type="EMBL" id="JBHILM010000009">
    <property type="protein sequence ID" value="MFB5681229.1"/>
    <property type="molecule type" value="Genomic_DNA"/>
</dbReference>
<keyword evidence="5" id="KW-1185">Reference proteome</keyword>
<evidence type="ECO:0000256" key="1">
    <source>
        <dbReference type="ARBA" id="ARBA00010792"/>
    </source>
</evidence>
<dbReference type="PANTHER" id="PTHR42709">
    <property type="entry name" value="ALKALINE PHOSPHATASE LIKE PROTEIN"/>
    <property type="match status" value="1"/>
</dbReference>
<feature type="transmembrane region" description="Helical" evidence="2">
    <location>
        <begin position="103"/>
        <end position="126"/>
    </location>
</feature>
<dbReference type="InterPro" id="IPR051311">
    <property type="entry name" value="DedA_domain"/>
</dbReference>
<keyword evidence="2" id="KW-0812">Transmembrane</keyword>
<sequence>MAHLTAIILKYGYMALFSLLALGVAGLPVPDEVLLFFFGSLVAQGHYQFPVALAVSYFGSMTGMLFSYSIGRWMGKPLLERYGKWMRLTPPRIARSEQWFEKYGTWGIIFGYFVPGLRQILSYLAGTARLHVGRYLLFSSIGSLIWCVTFLAVGHALGMRWEEGVRRMEHFSHKLGIVILTAMVLSVFATWFWKKRRNSTD</sequence>
<protein>
    <submittedName>
        <fullName evidence="4">DedA family protein</fullName>
    </submittedName>
</protein>
<dbReference type="Proteomes" id="UP001580407">
    <property type="component" value="Unassembled WGS sequence"/>
</dbReference>
<comment type="similarity">
    <text evidence="1">Belongs to the DedA family.</text>
</comment>
<evidence type="ECO:0000259" key="3">
    <source>
        <dbReference type="Pfam" id="PF09335"/>
    </source>
</evidence>